<dbReference type="EMBL" id="WWEQ01000065">
    <property type="protein sequence ID" value="MYM20643.1"/>
    <property type="molecule type" value="Genomic_DNA"/>
</dbReference>
<comment type="caution">
    <text evidence="3">The sequence shown here is derived from an EMBL/GenBank/DDBJ whole genome shotgun (WGS) entry which is preliminary data.</text>
</comment>
<evidence type="ECO:0000259" key="2">
    <source>
        <dbReference type="Pfam" id="PF07883"/>
    </source>
</evidence>
<evidence type="ECO:0000313" key="4">
    <source>
        <dbReference type="Proteomes" id="UP000469215"/>
    </source>
</evidence>
<feature type="domain" description="Cupin type-2" evidence="2">
    <location>
        <begin position="68"/>
        <end position="121"/>
    </location>
</feature>
<evidence type="ECO:0000313" key="3">
    <source>
        <dbReference type="EMBL" id="MYM20643.1"/>
    </source>
</evidence>
<reference evidence="3 4" key="1">
    <citation type="submission" date="2020-01" db="EMBL/GenBank/DDBJ databases">
        <authorList>
            <person name="Deng T."/>
        </authorList>
    </citation>
    <scope>NUCLEOTIDE SEQUENCE [LARGE SCALE GENOMIC DNA]</scope>
    <source>
        <strain evidence="3 4">5221</strain>
    </source>
</reference>
<feature type="compositionally biased region" description="Basic and acidic residues" evidence="1">
    <location>
        <begin position="1"/>
        <end position="10"/>
    </location>
</feature>
<proteinExistence type="predicted"/>
<sequence length="181" mass="19539">MHLVEADADGRPLPPRAGLPGGAEPFATKAGGGDRYETYQQINAYPVRARNTGGRFFAMDTRGAKAPYIPLHFHREHSENFLCLAGRVGLYANGTEIVLGPGDFLHAPAGTIHSFSLRGNNTHMLGLLTPPVFEPFFEYMNTPTEAIVHEEGGQPHFPAEGFARAQAELDLVVVGPPPHTA</sequence>
<dbReference type="InterPro" id="IPR053146">
    <property type="entry name" value="QDO-like"/>
</dbReference>
<dbReference type="SUPFAM" id="SSF51182">
    <property type="entry name" value="RmlC-like cupins"/>
    <property type="match status" value="1"/>
</dbReference>
<accession>A0A6N9H9E9</accession>
<dbReference type="Pfam" id="PF07883">
    <property type="entry name" value="Cupin_2"/>
    <property type="match status" value="1"/>
</dbReference>
<dbReference type="InterPro" id="IPR013096">
    <property type="entry name" value="Cupin_2"/>
</dbReference>
<evidence type="ECO:0000256" key="1">
    <source>
        <dbReference type="SAM" id="MobiDB-lite"/>
    </source>
</evidence>
<dbReference type="PANTHER" id="PTHR36440:SF1">
    <property type="entry name" value="PUTATIVE (AFU_ORTHOLOGUE AFUA_8G07350)-RELATED"/>
    <property type="match status" value="1"/>
</dbReference>
<gene>
    <name evidence="3" type="ORF">GSY69_11900</name>
</gene>
<dbReference type="InterPro" id="IPR014710">
    <property type="entry name" value="RmlC-like_jellyroll"/>
</dbReference>
<dbReference type="PANTHER" id="PTHR36440">
    <property type="entry name" value="PUTATIVE (AFU_ORTHOLOGUE AFUA_8G07350)-RELATED"/>
    <property type="match status" value="1"/>
</dbReference>
<protein>
    <submittedName>
        <fullName evidence="3">Cupin domain-containing protein</fullName>
    </submittedName>
</protein>
<dbReference type="Proteomes" id="UP000469215">
    <property type="component" value="Unassembled WGS sequence"/>
</dbReference>
<dbReference type="InterPro" id="IPR011051">
    <property type="entry name" value="RmlC_Cupin_sf"/>
</dbReference>
<name>A0A6N9H9E9_9MICO</name>
<dbReference type="AlphaFoldDB" id="A0A6N9H9E9"/>
<dbReference type="CDD" id="cd02215">
    <property type="entry name" value="cupin_QDO_N_C"/>
    <property type="match status" value="1"/>
</dbReference>
<keyword evidence="4" id="KW-1185">Reference proteome</keyword>
<feature type="region of interest" description="Disordered" evidence="1">
    <location>
        <begin position="1"/>
        <end position="32"/>
    </location>
</feature>
<organism evidence="3 4">
    <name type="scientific">Brevibacterium rongguiense</name>
    <dbReference type="NCBI Taxonomy" id="2695267"/>
    <lineage>
        <taxon>Bacteria</taxon>
        <taxon>Bacillati</taxon>
        <taxon>Actinomycetota</taxon>
        <taxon>Actinomycetes</taxon>
        <taxon>Micrococcales</taxon>
        <taxon>Brevibacteriaceae</taxon>
        <taxon>Brevibacterium</taxon>
    </lineage>
</organism>
<dbReference type="Gene3D" id="2.60.120.10">
    <property type="entry name" value="Jelly Rolls"/>
    <property type="match status" value="1"/>
</dbReference>